<reference evidence="3 4" key="1">
    <citation type="journal article" date="2023" name="G3 (Bethesda)">
        <title>A chromosome-level genome assembly of Zasmidium syzygii isolated from banana leaves.</title>
        <authorList>
            <person name="van Westerhoven A.C."/>
            <person name="Mehrabi R."/>
            <person name="Talebi R."/>
            <person name="Steentjes M.B.F."/>
            <person name="Corcolon B."/>
            <person name="Chong P.A."/>
            <person name="Kema G.H.J."/>
            <person name="Seidl M.F."/>
        </authorList>
    </citation>
    <scope>NUCLEOTIDE SEQUENCE [LARGE SCALE GENOMIC DNA]</scope>
    <source>
        <strain evidence="3 4">P124</strain>
    </source>
</reference>
<dbReference type="Proteomes" id="UP001305779">
    <property type="component" value="Unassembled WGS sequence"/>
</dbReference>
<sequence length="1487" mass="160046">MIETQLLSASTMVKAGCERLYISKMRPQLFLALAATLQCIVAQPADVEERAVTTSKKSTTTTSSKTTSTTARTTSTSSSTTALTSSTSAAALTTGTVPTTLATTLNAQQSASVQAASAQIAQAQKQPQCSVSGGRILSAYYQTNQSSFSVPAQISVLQSKIPGNNTYYDRTCIANNDMCAVNGFRFPVDKSFSSSTKIQDNNFKGCQKLCKAASGCTAFSVKVGLGGACQLYKRPLYQDFVPDATKFDIFWDINCPANVPGALNAPPSLTPYVPSTPIPSISNSTQGTTFAAFITPTPLSTNDPAYTPTGSISTPDDDNIFVQTYTYDQYSLPPVSVTGSPPITTGLAQPTDIPSAPCMVSTGPQATFTVINEQYLPMVSRTGSIGPILQPTVAPAAGDPILSPDTLVLPPFYFQAVSGSSNVYDLVYAGSSGPQYVAMHSNGSVLLASASTGTSFANNLVTSIFSFDCLGTISMTQGGSSYNWVTTGAVSSFVKGTQQKNMKALPVNMPAVVNARKNRRENMQMAERIRKRSYTDGPAPKCPASPAGLVPYTKQGYEQGKGNFCDALDDWWGLSPYDFDGSCAVQSYCYDSCHDYTWVGCNAVFGTMMIASCWGEFDSWWDIASAIACTVQASYFTGVAATSRGRELFYDAQKAMCRCFCTSPPDTCAYSDTNFYCADLHHGKDDNNCGACGQIYGPKSKCRDGGFCGCPQDQCGSTCLDFRNNPNNCGSCGNVCSSGYCVGGSCYTPKPGECTPDQGISQDFSDYNFAAYPGCTLGSNVNFGPATYTGANGQSISAISVEMTNLPGSGCQGAVTAINAKMCAAFNYELTFTMGAVGQVNGQNVNSNAQCTVYWATGPPGSPGNNGNYQSSPSFSIQTNSNTFKTFGPWGPIHVKQGDPGVEMHHGNLYVQMTAVISCKSTGGDGYFALGDIELNQVGTASKKARGEAIDPAAKAEVVILTRDGSGFNITQALDKPYTPPDGDKVLVLAPPGNSSSARRRNGTHPVHNVDNQDEKQQIMVASIRKAQMAKPLLQSTLPASDALDAQLFADFYETYLPANVFPWREITYLRIVAETVPETMLLKLAKRTMGLAHVGALSRNERIQQESRIAYGRLLGMLHASIRSSAAGKDAGSNIRGILSTMALMTHVNDHVRALSDDDETDDSWVLHLETAQHLLVLQGPRHLDADQSLDKGLIRHICYNSFFLAVAKRKAWRMNPSWLQMASKGLSELLKVFGGLPTILQNVDRALASGDSVTKLLDHVSRLFFIATHAQGLFPELQEPPSVGVIKAQRSRPKIEELKAMASSSVFPQLYSPMSEVAAQRLVCLTILVLVVQCTILRIWSLCPETIMLVPDEMRQNIEKDADRLARRLCKLVLSLTQPDRLVPALIVRLGLTLAYNVFEQQKADAEMGWCHDCLVANQARLDRLFRSNNHHTLCKVRAVIPGIAEAGRYGDVFDPRAFVVRDDRDTGEDIFQDRRCPVASRGQV</sequence>
<dbReference type="EMBL" id="JAXOVC010000002">
    <property type="protein sequence ID" value="KAK4504764.1"/>
    <property type="molecule type" value="Genomic_DNA"/>
</dbReference>
<dbReference type="PROSITE" id="PS50948">
    <property type="entry name" value="PAN"/>
    <property type="match status" value="1"/>
</dbReference>
<accession>A0ABR0ETN7</accession>
<evidence type="ECO:0000256" key="1">
    <source>
        <dbReference type="SAM" id="MobiDB-lite"/>
    </source>
</evidence>
<feature type="region of interest" description="Disordered" evidence="1">
    <location>
        <begin position="50"/>
        <end position="80"/>
    </location>
</feature>
<organism evidence="3 4">
    <name type="scientific">Zasmidium cellare</name>
    <name type="common">Wine cellar mold</name>
    <name type="synonym">Racodium cellare</name>
    <dbReference type="NCBI Taxonomy" id="395010"/>
    <lineage>
        <taxon>Eukaryota</taxon>
        <taxon>Fungi</taxon>
        <taxon>Dikarya</taxon>
        <taxon>Ascomycota</taxon>
        <taxon>Pezizomycotina</taxon>
        <taxon>Dothideomycetes</taxon>
        <taxon>Dothideomycetidae</taxon>
        <taxon>Mycosphaerellales</taxon>
        <taxon>Mycosphaerellaceae</taxon>
        <taxon>Zasmidium</taxon>
    </lineage>
</organism>
<protein>
    <recommendedName>
        <fullName evidence="2">Apple domain-containing protein</fullName>
    </recommendedName>
</protein>
<proteinExistence type="predicted"/>
<gene>
    <name evidence="3" type="ORF">PRZ48_002726</name>
</gene>
<name>A0ABR0ETN7_ZASCE</name>
<evidence type="ECO:0000259" key="2">
    <source>
        <dbReference type="PROSITE" id="PS50948"/>
    </source>
</evidence>
<keyword evidence="4" id="KW-1185">Reference proteome</keyword>
<evidence type="ECO:0000313" key="3">
    <source>
        <dbReference type="EMBL" id="KAK4504764.1"/>
    </source>
</evidence>
<comment type="caution">
    <text evidence="3">The sequence shown here is derived from an EMBL/GenBank/DDBJ whole genome shotgun (WGS) entry which is preliminary data.</text>
</comment>
<feature type="domain" description="Apple" evidence="2">
    <location>
        <begin position="179"/>
        <end position="255"/>
    </location>
</feature>
<feature type="compositionally biased region" description="Low complexity" evidence="1">
    <location>
        <begin position="53"/>
        <end position="80"/>
    </location>
</feature>
<dbReference type="InterPro" id="IPR003609">
    <property type="entry name" value="Pan_app"/>
</dbReference>
<evidence type="ECO:0000313" key="4">
    <source>
        <dbReference type="Proteomes" id="UP001305779"/>
    </source>
</evidence>